<dbReference type="HOGENOM" id="CLU_1882258_0_0_11"/>
<proteinExistence type="predicted"/>
<keyword evidence="2" id="KW-1185">Reference proteome</keyword>
<dbReference type="EMBL" id="ATBY01000015">
    <property type="protein sequence ID" value="EPD68356.1"/>
    <property type="molecule type" value="Genomic_DNA"/>
</dbReference>
<dbReference type="Proteomes" id="UP000014408">
    <property type="component" value="Unassembled WGS sequence"/>
</dbReference>
<dbReference type="AlphaFoldDB" id="S2YVH9"/>
<gene>
    <name evidence="1" type="ORF">HMPREF1219_01536</name>
</gene>
<organism evidence="1 2">
    <name type="scientific">Corynebacterium pyruviciproducens ATCC BAA-1742</name>
    <dbReference type="NCBI Taxonomy" id="1125779"/>
    <lineage>
        <taxon>Bacteria</taxon>
        <taxon>Bacillati</taxon>
        <taxon>Actinomycetota</taxon>
        <taxon>Actinomycetes</taxon>
        <taxon>Mycobacteriales</taxon>
        <taxon>Corynebacteriaceae</taxon>
        <taxon>Corynebacterium</taxon>
    </lineage>
</organism>
<protein>
    <submittedName>
        <fullName evidence="1">Uncharacterized protein</fullName>
    </submittedName>
</protein>
<sequence>MPLIGIIPPCQSVKVAISIFGGLKRRLIQLLRAVLVFAHMRSEEISLSMAWLIQRWDYVVSSSARVGGLARAASATITSCGCTAGSFFTFPPIPLKHKSPRYGIGNAAASIRKPKGVFKHIYTWTSDESQALAEL</sequence>
<evidence type="ECO:0000313" key="1">
    <source>
        <dbReference type="EMBL" id="EPD68356.1"/>
    </source>
</evidence>
<name>S2YVH9_9CORY</name>
<accession>S2YVH9</accession>
<reference evidence="1 2" key="1">
    <citation type="submission" date="2013-05" db="EMBL/GenBank/DDBJ databases">
        <title>The Genome Sequence of Corynebacterium pyruviciproducens 1773O (ATCC BAA-1742).</title>
        <authorList>
            <consortium name="The Broad Institute Genomics Platform"/>
            <person name="Earl A."/>
            <person name="Ward D."/>
            <person name="Feldgarden M."/>
            <person name="Gevers D."/>
            <person name="Tong J."/>
            <person name="Walker B."/>
            <person name="Young S."/>
            <person name="Zeng Q."/>
            <person name="Gargeya S."/>
            <person name="Fitzgerald M."/>
            <person name="Haas B."/>
            <person name="Abouelleil A."/>
            <person name="Allen A.W."/>
            <person name="Alvarado L."/>
            <person name="Arachchi H.M."/>
            <person name="Berlin A.M."/>
            <person name="Chapman S.B."/>
            <person name="Gainer-Dewar J."/>
            <person name="Goldberg J."/>
            <person name="Griggs A."/>
            <person name="Gujja S."/>
            <person name="Hansen M."/>
            <person name="Howarth C."/>
            <person name="Imamovic A."/>
            <person name="Ireland A."/>
            <person name="Larimer J."/>
            <person name="McCowan C."/>
            <person name="Murphy C."/>
            <person name="Pearson M."/>
            <person name="Poon T.W."/>
            <person name="Priest M."/>
            <person name="Roberts A."/>
            <person name="Saif S."/>
            <person name="Shea T."/>
            <person name="Sisk P."/>
            <person name="Sykes S."/>
            <person name="Wortman J."/>
            <person name="Nusbaum C."/>
            <person name="Birren B."/>
        </authorList>
    </citation>
    <scope>NUCLEOTIDE SEQUENCE [LARGE SCALE GENOMIC DNA]</scope>
    <source>
        <strain evidence="1 2">ATCC BAA-1742</strain>
    </source>
</reference>
<evidence type="ECO:0000313" key="2">
    <source>
        <dbReference type="Proteomes" id="UP000014408"/>
    </source>
</evidence>
<comment type="caution">
    <text evidence="1">The sequence shown here is derived from an EMBL/GenBank/DDBJ whole genome shotgun (WGS) entry which is preliminary data.</text>
</comment>